<feature type="domain" description="DUF2264" evidence="1">
    <location>
        <begin position="53"/>
        <end position="375"/>
    </location>
</feature>
<name>A0A1A9EX36_9GAMM</name>
<organism evidence="2 3">
    <name type="scientific">Marinobacterium aestuarii</name>
    <dbReference type="NCBI Taxonomy" id="1821621"/>
    <lineage>
        <taxon>Bacteria</taxon>
        <taxon>Pseudomonadati</taxon>
        <taxon>Pseudomonadota</taxon>
        <taxon>Gammaproteobacteria</taxon>
        <taxon>Oceanospirillales</taxon>
        <taxon>Oceanospirillaceae</taxon>
        <taxon>Marinobacterium</taxon>
    </lineage>
</organism>
<reference evidence="2 3" key="2">
    <citation type="journal article" date="2018" name="Int. J. Syst. Evol. Microbiol.">
        <title>Marinobacterium aestuarii sp. nov., a benzene-degrading marine bacterium isolated from estuary sediment.</title>
        <authorList>
            <person name="Bae S.S."/>
            <person name="Jung J."/>
            <person name="Chung D."/>
            <person name="Baek K."/>
        </authorList>
    </citation>
    <scope>NUCLEOTIDE SEQUENCE [LARGE SCALE GENOMIC DNA]</scope>
    <source>
        <strain evidence="2 3">ST58-10</strain>
    </source>
</reference>
<keyword evidence="3" id="KW-1185">Reference proteome</keyword>
<accession>A0A1A9EX36</accession>
<dbReference type="Pfam" id="PF10022">
    <property type="entry name" value="DUF2264"/>
    <property type="match status" value="1"/>
</dbReference>
<dbReference type="KEGG" id="mars:A8C75_08220"/>
<proteinExistence type="predicted"/>
<dbReference type="OrthoDB" id="9813465at2"/>
<evidence type="ECO:0000313" key="2">
    <source>
        <dbReference type="EMBL" id="ANG62476.1"/>
    </source>
</evidence>
<reference evidence="3" key="1">
    <citation type="submission" date="2016-05" db="EMBL/GenBank/DDBJ databases">
        <authorList>
            <person name="Baek K."/>
            <person name="Yang S.-J."/>
        </authorList>
    </citation>
    <scope>NUCLEOTIDE SEQUENCE [LARGE SCALE GENOMIC DNA]</scope>
    <source>
        <strain evidence="3">ST58-10</strain>
    </source>
</reference>
<dbReference type="InterPro" id="IPR049349">
    <property type="entry name" value="DUF2264_N"/>
</dbReference>
<dbReference type="RefSeq" id="WP_067380586.1">
    <property type="nucleotide sequence ID" value="NZ_CP015839.1"/>
</dbReference>
<evidence type="ECO:0000313" key="3">
    <source>
        <dbReference type="Proteomes" id="UP000078070"/>
    </source>
</evidence>
<dbReference type="PANTHER" id="PTHR35339:SF4">
    <property type="entry name" value="LINALOOL DEHYDRATASE_ISOMERASE DOMAIN-CONTAINING PROTEIN"/>
    <property type="match status" value="1"/>
</dbReference>
<dbReference type="Proteomes" id="UP000078070">
    <property type="component" value="Chromosome"/>
</dbReference>
<gene>
    <name evidence="2" type="ORF">A8C75_08220</name>
</gene>
<dbReference type="PANTHER" id="PTHR35339">
    <property type="entry name" value="LINALOOL DEHYDRATASE_ISOMERASE DOMAIN-CONTAINING PROTEIN"/>
    <property type="match status" value="1"/>
</dbReference>
<sequence>MIHRRDLGKIARMHKQLWHRKLFGKSPFRGQDDLLKTHFAGPSSDPCPGFETLIHYFWDAHQHYLHNTGTLAYYPGAGSIYGARNDGIEGVTRLLPLWAAYRNAPLADSELRAAMDVQILRALVNGTDPDHSGYWGDIGHRSTLICEAGDIALAVWLIRDSLWQQLADTQRQRVLAWLKQVIGKQTADNNWHLFVILVDKIVAALDASHRFTSASRYRRIKSFYRGNGCFVDGEGGMVDLYNAWAFHYSLYWLDKIDPQFDPHFIHDSVRQYGAWYQYLFSDHGVVLFGRSLCYRMATPAPLLIAAELNPLEFPYGMALTALDSCWRYFIQRGGVRLGRPTQGVFDDDLRWLDPYSGPASSFWSTRSLVIFYHQSLSMDWSRVQPAPLPAQERQVEMQISEAGLQLATYPDKRFSQVIFYDHPYSSSEITPRQQSLREKLRQWVYGVACRPSNNLLGQGLREFDSRLDAYRR</sequence>
<evidence type="ECO:0000259" key="1">
    <source>
        <dbReference type="Pfam" id="PF10022"/>
    </source>
</evidence>
<dbReference type="EMBL" id="CP015839">
    <property type="protein sequence ID" value="ANG62476.1"/>
    <property type="molecule type" value="Genomic_DNA"/>
</dbReference>
<protein>
    <recommendedName>
        <fullName evidence="1">DUF2264 domain-containing protein</fullName>
    </recommendedName>
</protein>
<dbReference type="AlphaFoldDB" id="A0A1A9EX36"/>
<dbReference type="InterPro" id="IPR016624">
    <property type="entry name" value="UCP014753"/>
</dbReference>